<evidence type="ECO:0000313" key="2">
    <source>
        <dbReference type="Proteomes" id="UP001186041"/>
    </source>
</evidence>
<name>A0AAE4VKR7_MYCFO</name>
<accession>A0AAE4VKR7</accession>
<dbReference type="Proteomes" id="UP001186041">
    <property type="component" value="Unassembled WGS sequence"/>
</dbReference>
<dbReference type="AlphaFoldDB" id="A0AAE4VKR7"/>
<protein>
    <submittedName>
        <fullName evidence="1">Uncharacterized protein</fullName>
    </submittedName>
</protein>
<dbReference type="RefSeq" id="WP_081278882.1">
    <property type="nucleotide sequence ID" value="NZ_CP060409.1"/>
</dbReference>
<comment type="caution">
    <text evidence="1">The sequence shown here is derived from an EMBL/GenBank/DDBJ whole genome shotgun (WGS) entry which is preliminary data.</text>
</comment>
<dbReference type="EMBL" id="JAWLVV010000065">
    <property type="protein sequence ID" value="MDV7295299.1"/>
    <property type="molecule type" value="Genomic_DNA"/>
</dbReference>
<organism evidence="1 2">
    <name type="scientific">Mycolicibacterium fortuitum</name>
    <name type="common">Mycobacterium fortuitum</name>
    <dbReference type="NCBI Taxonomy" id="1766"/>
    <lineage>
        <taxon>Bacteria</taxon>
        <taxon>Bacillati</taxon>
        <taxon>Actinomycetota</taxon>
        <taxon>Actinomycetes</taxon>
        <taxon>Mycobacteriales</taxon>
        <taxon>Mycobacteriaceae</taxon>
        <taxon>Mycolicibacterium</taxon>
    </lineage>
</organism>
<proteinExistence type="predicted"/>
<evidence type="ECO:0000313" key="1">
    <source>
        <dbReference type="EMBL" id="MDV7295299.1"/>
    </source>
</evidence>
<gene>
    <name evidence="1" type="ORF">R4485_34640</name>
</gene>
<sequence length="568" mass="62752">MNWKATGLQADARVALRNFYEVHLREEFSRSPQGLRILNAVLPVGEVKRRYRRKALFDNNMRSAVLDECAMTERLAMEALSEVNPCTVLALGAITKAVHASRYRDFLLDYGHSKIVWLIGAAGGGDGPLGHGVMPFLECMVQWLAAERLAALLRESRSTVLPHGEMALTASSAQMVNLRTRMWWASLIVSRSLLRHAHIETLPESVISELVQYIITCDTNCTIERPDFILPPLSEGARSFAEACAIPVGVYAGVRIRDVFNTRLDGEKTGGQAFDAYPFVLVDDQVVPVNVPIVRGSLHITIADYLRRSLPEKAVTRVMERTSGDTLGQLFHNPSDHVLTDVTVKVSDSDKGQVDFAVRSDPTLILGEVKAGFGPADPSKTVSSYERDVGKAFQQLTSRLAAAAQGTPVVVGGRLIKPDTFTTVRGLGVVMHDFGGGIWGDAVMSGKYRQATRFPVMTLQDLALVAYTLDGMDEFLRYLDFRHEAVGAGHSIAAEEFDILAAFLEGADNYAEQYAELRHRKRTRIVLRPRGVPLSLQHTFAPPQRSAWRQMIVEMPKLRLATVTSDPQ</sequence>
<reference evidence="1" key="1">
    <citation type="submission" date="2023-10" db="EMBL/GenBank/DDBJ databases">
        <title>Mycolicibacterium fortuitum clinical isolates causing pulmonary infections in humans.</title>
        <authorList>
            <person name="Mejia-Ponce P.M."/>
            <person name="Zenteno-Cuevas R."/>
            <person name="Licona-Cassani C."/>
        </authorList>
    </citation>
    <scope>NUCLEOTIDE SEQUENCE</scope>
    <source>
        <strain evidence="1">M8</strain>
    </source>
</reference>